<feature type="domain" description="HIT" evidence="4">
    <location>
        <begin position="5"/>
        <end position="107"/>
    </location>
</feature>
<proteinExistence type="predicted"/>
<evidence type="ECO:0000313" key="8">
    <source>
        <dbReference type="Proteomes" id="UP001200247"/>
    </source>
</evidence>
<evidence type="ECO:0000256" key="3">
    <source>
        <dbReference type="PROSITE-ProRule" id="PRU00464"/>
    </source>
</evidence>
<reference evidence="7" key="2">
    <citation type="submission" date="2017-06" db="EMBL/GenBank/DDBJ databases">
        <title>Whole genome sequence of Laribacter hongkongensis LHGZ1.</title>
        <authorList>
            <person name="Chen D."/>
            <person name="Wu H."/>
            <person name="Chen J."/>
        </authorList>
    </citation>
    <scope>NUCLEOTIDE SEQUENCE [LARGE SCALE GENOMIC DNA]</scope>
    <source>
        <strain evidence="7">LHGZ1</strain>
    </source>
</reference>
<reference evidence="5" key="1">
    <citation type="journal article" date="2017" name="J. Antimicrob. Chemother.">
        <title>Emergence and genomic analysis of MDR Laribacter hongkongensis strain HLGZ1 from Guangzhou, China.</title>
        <authorList>
            <person name="Wu H.K."/>
            <person name="Chen J.H."/>
            <person name="Yang L."/>
            <person name="Li A.R."/>
            <person name="Su D.H."/>
            <person name="Lin Y.P."/>
            <person name="Chen D.Q."/>
        </authorList>
    </citation>
    <scope>NUCLEOTIDE SEQUENCE</scope>
    <source>
        <strain evidence="5">HLGZ1</strain>
    </source>
</reference>
<name>A0A248LF59_9NEIS</name>
<dbReference type="PRINTS" id="PR00332">
    <property type="entry name" value="HISTRIAD"/>
</dbReference>
<dbReference type="Pfam" id="PF11969">
    <property type="entry name" value="DcpS_C"/>
    <property type="match status" value="1"/>
</dbReference>
<sequence length="107" mass="11513">MSDCIFCKIAAGDIPATLAYQDDQCVAFHDIQPKAPVHLLVIPRRHIASLLEVEAADAPLLGHLLAVAARLAREHGLTAGYKTQINTGHAGGQEVFHLHIHVLGQPQ</sequence>
<evidence type="ECO:0000256" key="1">
    <source>
        <dbReference type="PIRSR" id="PIRSR601310-1"/>
    </source>
</evidence>
<dbReference type="Proteomes" id="UP001200247">
    <property type="component" value="Unassembled WGS sequence"/>
</dbReference>
<dbReference type="InterPro" id="IPR036265">
    <property type="entry name" value="HIT-like_sf"/>
</dbReference>
<dbReference type="GO" id="GO:0003824">
    <property type="term" value="F:catalytic activity"/>
    <property type="evidence" value="ECO:0007669"/>
    <property type="project" value="InterPro"/>
</dbReference>
<dbReference type="AlphaFoldDB" id="A0A248LF59"/>
<evidence type="ECO:0000313" key="6">
    <source>
        <dbReference type="EMBL" id="MCG9025551.1"/>
    </source>
</evidence>
<evidence type="ECO:0000259" key="4">
    <source>
        <dbReference type="PROSITE" id="PS51084"/>
    </source>
</evidence>
<dbReference type="PROSITE" id="PS51084">
    <property type="entry name" value="HIT_2"/>
    <property type="match status" value="1"/>
</dbReference>
<dbReference type="OrthoDB" id="9784774at2"/>
<dbReference type="InterPro" id="IPR019808">
    <property type="entry name" value="Histidine_triad_CS"/>
</dbReference>
<dbReference type="Gene3D" id="3.30.428.10">
    <property type="entry name" value="HIT-like"/>
    <property type="match status" value="1"/>
</dbReference>
<protein>
    <submittedName>
        <fullName evidence="6">Histidine triad nucleotide-binding protein</fullName>
    </submittedName>
    <submittedName>
        <fullName evidence="5">Putative HIT family protein</fullName>
    </submittedName>
</protein>
<dbReference type="RefSeq" id="WP_012695684.1">
    <property type="nucleotide sequence ID" value="NZ_CP022115.1"/>
</dbReference>
<accession>A0A248LF59</accession>
<dbReference type="OMA" id="YRVVMNC"/>
<gene>
    <name evidence="6" type="ORF">LH440_06470</name>
    <name evidence="5" type="ORF">LHGZ1_0195</name>
</gene>
<dbReference type="Proteomes" id="UP000197424">
    <property type="component" value="Chromosome"/>
</dbReference>
<dbReference type="SUPFAM" id="SSF54197">
    <property type="entry name" value="HIT-like"/>
    <property type="match status" value="1"/>
</dbReference>
<reference evidence="6 8" key="4">
    <citation type="submission" date="2021-10" db="EMBL/GenBank/DDBJ databases">
        <title>Whole-genome sequencing analysis of Laribacter hongkongensis: virulence gene profiles, carbohydrate-active enzyme prediction, and antimicrobial resistance characterization.</title>
        <authorList>
            <person name="Yuan P."/>
            <person name="Zhan Y."/>
            <person name="Chen D."/>
        </authorList>
    </citation>
    <scope>NUCLEOTIDE SEQUENCE [LARGE SCALE GENOMIC DNA]</scope>
    <source>
        <strain evidence="6 8">W67</strain>
    </source>
</reference>
<dbReference type="EMBL" id="CP022115">
    <property type="protein sequence ID" value="ASJ23026.1"/>
    <property type="molecule type" value="Genomic_DNA"/>
</dbReference>
<organism evidence="5 7">
    <name type="scientific">Laribacter hongkongensis</name>
    <dbReference type="NCBI Taxonomy" id="168471"/>
    <lineage>
        <taxon>Bacteria</taxon>
        <taxon>Pseudomonadati</taxon>
        <taxon>Pseudomonadota</taxon>
        <taxon>Betaproteobacteria</taxon>
        <taxon>Neisseriales</taxon>
        <taxon>Aquaspirillaceae</taxon>
        <taxon>Laribacter</taxon>
    </lineage>
</organism>
<dbReference type="EMBL" id="JAJAXM010000008">
    <property type="protein sequence ID" value="MCG9025551.1"/>
    <property type="molecule type" value="Genomic_DNA"/>
</dbReference>
<feature type="short sequence motif" description="Histidine triad motif" evidence="2 3">
    <location>
        <begin position="97"/>
        <end position="101"/>
    </location>
</feature>
<evidence type="ECO:0000313" key="7">
    <source>
        <dbReference type="Proteomes" id="UP000197424"/>
    </source>
</evidence>
<dbReference type="PANTHER" id="PTHR23089">
    <property type="entry name" value="HISTIDINE TRIAD HIT PROTEIN"/>
    <property type="match status" value="1"/>
</dbReference>
<feature type="active site" description="Tele-AMP-histidine intermediate" evidence="1">
    <location>
        <position position="99"/>
    </location>
</feature>
<dbReference type="CDD" id="cd01276">
    <property type="entry name" value="PKCI_related"/>
    <property type="match status" value="1"/>
</dbReference>
<evidence type="ECO:0000313" key="5">
    <source>
        <dbReference type="EMBL" id="ASJ23026.1"/>
    </source>
</evidence>
<evidence type="ECO:0000256" key="2">
    <source>
        <dbReference type="PIRSR" id="PIRSR601310-3"/>
    </source>
</evidence>
<dbReference type="InterPro" id="IPR001310">
    <property type="entry name" value="Histidine_triad_HIT"/>
</dbReference>
<dbReference type="PROSITE" id="PS00892">
    <property type="entry name" value="HIT_1"/>
    <property type="match status" value="1"/>
</dbReference>
<reference evidence="5" key="3">
    <citation type="submission" date="2017-06" db="EMBL/GenBank/DDBJ databases">
        <authorList>
            <person name="Kim H.J."/>
            <person name="Triplett B.A."/>
        </authorList>
    </citation>
    <scope>NUCLEOTIDE SEQUENCE</scope>
    <source>
        <strain evidence="5">HLGZ1</strain>
    </source>
</reference>
<dbReference type="InterPro" id="IPR011146">
    <property type="entry name" value="HIT-like"/>
</dbReference>